<comment type="caution">
    <text evidence="4">The sequence shown here is derived from an EMBL/GenBank/DDBJ whole genome shotgun (WGS) entry which is preliminary data.</text>
</comment>
<evidence type="ECO:0000313" key="5">
    <source>
        <dbReference type="Proteomes" id="UP000638353"/>
    </source>
</evidence>
<dbReference type="Proteomes" id="UP000638353">
    <property type="component" value="Unassembled WGS sequence"/>
</dbReference>
<feature type="signal peptide" evidence="1">
    <location>
        <begin position="1"/>
        <end position="26"/>
    </location>
</feature>
<dbReference type="InterPro" id="IPR006311">
    <property type="entry name" value="TAT_signal"/>
</dbReference>
<reference evidence="4" key="1">
    <citation type="journal article" date="2014" name="Int. J. Syst. Evol. Microbiol.">
        <title>Complete genome sequence of Corynebacterium casei LMG S-19264T (=DSM 44701T), isolated from a smear-ripened cheese.</title>
        <authorList>
            <consortium name="US DOE Joint Genome Institute (JGI-PGF)"/>
            <person name="Walter F."/>
            <person name="Albersmeier A."/>
            <person name="Kalinowski J."/>
            <person name="Ruckert C."/>
        </authorList>
    </citation>
    <scope>NUCLEOTIDE SEQUENCE</scope>
    <source>
        <strain evidence="4">JCM 4637</strain>
    </source>
</reference>
<dbReference type="InterPro" id="IPR021478">
    <property type="entry name" value="DUF3131"/>
</dbReference>
<evidence type="ECO:0000259" key="3">
    <source>
        <dbReference type="Pfam" id="PF11329"/>
    </source>
</evidence>
<evidence type="ECO:0008006" key="6">
    <source>
        <dbReference type="Google" id="ProtNLM"/>
    </source>
</evidence>
<feature type="domain" description="DUF3131" evidence="3">
    <location>
        <begin position="541"/>
        <end position="687"/>
    </location>
</feature>
<feature type="domain" description="Glycoamylase-like" evidence="2">
    <location>
        <begin position="301"/>
        <end position="492"/>
    </location>
</feature>
<accession>A0A918WV72</accession>
<evidence type="ECO:0000256" key="1">
    <source>
        <dbReference type="SAM" id="SignalP"/>
    </source>
</evidence>
<dbReference type="InterPro" id="IPR019282">
    <property type="entry name" value="Glycoamylase-like_cons_dom"/>
</dbReference>
<dbReference type="AlphaFoldDB" id="A0A918WV72"/>
<feature type="domain" description="Glycoamylase-like" evidence="2">
    <location>
        <begin position="800"/>
        <end position="986"/>
    </location>
</feature>
<proteinExistence type="predicted"/>
<evidence type="ECO:0000259" key="2">
    <source>
        <dbReference type="Pfam" id="PF10091"/>
    </source>
</evidence>
<dbReference type="RefSeq" id="WP_189822932.1">
    <property type="nucleotide sequence ID" value="NZ_BMVC01000003.1"/>
</dbReference>
<keyword evidence="1" id="KW-0732">Signal</keyword>
<feature type="domain" description="DUF3131" evidence="3">
    <location>
        <begin position="63"/>
        <end position="201"/>
    </location>
</feature>
<dbReference type="Pfam" id="PF11329">
    <property type="entry name" value="DUF3131"/>
    <property type="match status" value="2"/>
</dbReference>
<dbReference type="Pfam" id="PF10091">
    <property type="entry name" value="Glycoamylase"/>
    <property type="match status" value="2"/>
</dbReference>
<reference evidence="4" key="2">
    <citation type="submission" date="2020-09" db="EMBL/GenBank/DDBJ databases">
        <authorList>
            <person name="Sun Q."/>
            <person name="Ohkuma M."/>
        </authorList>
    </citation>
    <scope>NUCLEOTIDE SEQUENCE</scope>
    <source>
        <strain evidence="4">JCM 4637</strain>
    </source>
</reference>
<protein>
    <recommendedName>
        <fullName evidence="6">DUF3131 domain-containing protein</fullName>
    </recommendedName>
</protein>
<feature type="chain" id="PRO_5038810158" description="DUF3131 domain-containing protein" evidence="1">
    <location>
        <begin position="27"/>
        <end position="1015"/>
    </location>
</feature>
<gene>
    <name evidence="4" type="ORF">GCM10010334_17540</name>
</gene>
<evidence type="ECO:0000313" key="4">
    <source>
        <dbReference type="EMBL" id="GHC86472.1"/>
    </source>
</evidence>
<organism evidence="4 5">
    <name type="scientific">Streptomyces finlayi</name>
    <dbReference type="NCBI Taxonomy" id="67296"/>
    <lineage>
        <taxon>Bacteria</taxon>
        <taxon>Bacillati</taxon>
        <taxon>Actinomycetota</taxon>
        <taxon>Actinomycetes</taxon>
        <taxon>Kitasatosporales</taxon>
        <taxon>Streptomycetaceae</taxon>
        <taxon>Streptomyces</taxon>
    </lineage>
</organism>
<sequence length="1015" mass="110902">MTRPPFLRRPGRLRLLLAAALTTAVAVTGLSAPPVAEARAQEARRPVDPNSLTYKDVSTLKGYAADTWKSLEALISPETGLPASSITGDLKNRVHQTGPTPFGTYLWSATTAWKTGLISRGQARERVQRTLKALGRLDRHQESGMFYRWYDPYTGKLRDATPEARFVSSVDNAWAATGLMVVKDAFPELRREISPLLDRMDFRWFYEANATGANKGGGLMRGGFYTTETAPNVCTVKKRGVGYTCHFYGALGETRQVTYVAMALGQVPRQAYWGQNRSFADTECKQETRPTGSWRTYDGVKVWEGAYDYRGMKVMPAWGGSMFEAMMPNLFVPEEKWGRQSWAKNHPLIVKSQIEHGMDEAKYGYWGFSPSNSPNGGYRAYGVDGIGMDPDGYTSDQEKTTRDPGFTGCREGKPLPAKYGDGVVTPHASFLALRYAPRAALDNLAKLRKDFDVYGAGGFYDAVAVKSKKVSREYLTLDQGMVMAALGNALTGNSLRDGFVRGSDPVGLYRVKDVIAKERFASQDRRTPAFKEDDAATVRAYAVDTWKSMDAMVEPATGLPADNIGGDLSAASRSATTSPTNIGMYLWGAVTARDLGLITAADARARVQKVLGTLATMDHHEASGMYYNWFDPKTGHTLTTWPGNGNVVKPFLSSVDNAWLASALMVVRTAVPEAKTQAQTILGRMKWTYFYNNVDATPGSPAGLMRGGFWPTKPTDGTCTVAGNYAGDGKPDVQYTCHNYGAMGETRIVSYVGIASGQIPPVHYFGGNRGFQPTCAWAWQEQKPTGTTHTYLGAPVFEGTYSYRGMKLMPNWGGSMFEELMNDLVVPENKWAPDSWGKNHPVFVKAQIAHGMEEAKYGYWGFSPSNNPNGGYREYGVDAIGMAADGYTSDQEKTQVDGGFEGCREGKPAPTSYGDGVVTPHAAALAYRYEPKAALDNLAKLRADFDAYGPGGFYDAVAVKSGKVSKRYLALDQGMLLASFGNALTGDKLRGYFAAGEATTVLKPLLGLEKWESHS</sequence>
<dbReference type="EMBL" id="BMVC01000003">
    <property type="protein sequence ID" value="GHC86472.1"/>
    <property type="molecule type" value="Genomic_DNA"/>
</dbReference>
<dbReference type="PROSITE" id="PS51318">
    <property type="entry name" value="TAT"/>
    <property type="match status" value="1"/>
</dbReference>
<name>A0A918WV72_9ACTN</name>
<dbReference type="Gene3D" id="1.50.10.140">
    <property type="match status" value="2"/>
</dbReference>